<dbReference type="AlphaFoldDB" id="A0A975PDP5"/>
<dbReference type="GO" id="GO:0005524">
    <property type="term" value="F:ATP binding"/>
    <property type="evidence" value="ECO:0007669"/>
    <property type="project" value="InterPro"/>
</dbReference>
<dbReference type="Proteomes" id="UP000680588">
    <property type="component" value="Chromosome"/>
</dbReference>
<dbReference type="Pfam" id="PF00485">
    <property type="entry name" value="PRK"/>
    <property type="match status" value="1"/>
</dbReference>
<dbReference type="InterPro" id="IPR027417">
    <property type="entry name" value="P-loop_NTPase"/>
</dbReference>
<feature type="domain" description="Phosphoribulokinase/uridine kinase" evidence="1">
    <location>
        <begin position="13"/>
        <end position="157"/>
    </location>
</feature>
<accession>A0A975PDP5</accession>
<dbReference type="EMBL" id="CP076456">
    <property type="protein sequence ID" value="QWQ35463.1"/>
    <property type="molecule type" value="Genomic_DNA"/>
</dbReference>
<dbReference type="GO" id="GO:0016301">
    <property type="term" value="F:kinase activity"/>
    <property type="evidence" value="ECO:0007669"/>
    <property type="project" value="UniProtKB-KW"/>
</dbReference>
<proteinExistence type="predicted"/>
<reference evidence="2" key="1">
    <citation type="submission" date="2021-06" db="EMBL/GenBank/DDBJ databases">
        <title>Novel species in genus Arthrobacter.</title>
        <authorList>
            <person name="Zhang G."/>
        </authorList>
    </citation>
    <scope>NUCLEOTIDE SEQUENCE</scope>
    <source>
        <strain evidence="2">Zg-ZUI122</strain>
    </source>
</reference>
<sequence>MSGRSPGCRVFAAVDGVDGSGKTTFADALAAELAGAVNPRPVIRVSLDDFHHRQGIRYRRGRRSAAGFRHDSYNVEQFRAYVLDPLKPGGGGSYRPAGHSLVTDAVLSPPELPAPANAVVLVDGLFLHRRELAADWDFSLFLDVPFPVTAARMAQRDGTPADPNDPAMHRYVGGQRLYFADTDPAGRATVVVDNTDPDHPRVIPAAAASYHSVRRVARSVRET</sequence>
<dbReference type="Gene3D" id="3.40.50.300">
    <property type="entry name" value="P-loop containing nucleotide triphosphate hydrolases"/>
    <property type="match status" value="1"/>
</dbReference>
<keyword evidence="2" id="KW-0418">Kinase</keyword>
<dbReference type="SUPFAM" id="SSF52540">
    <property type="entry name" value="P-loop containing nucleoside triphosphate hydrolases"/>
    <property type="match status" value="1"/>
</dbReference>
<gene>
    <name evidence="2" type="ORF">KG104_13400</name>
</gene>
<evidence type="ECO:0000313" key="3">
    <source>
        <dbReference type="Proteomes" id="UP000680588"/>
    </source>
</evidence>
<dbReference type="InterPro" id="IPR006083">
    <property type="entry name" value="PRK/URK"/>
</dbReference>
<protein>
    <submittedName>
        <fullName evidence="2">Uridine kinase</fullName>
    </submittedName>
</protein>
<name>A0A975PDP5_9MICC</name>
<keyword evidence="3" id="KW-1185">Reference proteome</keyword>
<organism evidence="2 3">
    <name type="scientific">Arthrobacter sunyaminii</name>
    <dbReference type="NCBI Taxonomy" id="2816859"/>
    <lineage>
        <taxon>Bacteria</taxon>
        <taxon>Bacillati</taxon>
        <taxon>Actinomycetota</taxon>
        <taxon>Actinomycetes</taxon>
        <taxon>Micrococcales</taxon>
        <taxon>Micrococcaceae</taxon>
        <taxon>Arthrobacter</taxon>
    </lineage>
</organism>
<keyword evidence="2" id="KW-0808">Transferase</keyword>
<dbReference type="KEGG" id="asun:KG104_13400"/>
<evidence type="ECO:0000313" key="2">
    <source>
        <dbReference type="EMBL" id="QWQ35463.1"/>
    </source>
</evidence>
<evidence type="ECO:0000259" key="1">
    <source>
        <dbReference type="Pfam" id="PF00485"/>
    </source>
</evidence>
<dbReference type="RefSeq" id="WP_207347982.1">
    <property type="nucleotide sequence ID" value="NZ_CP076456.1"/>
</dbReference>